<evidence type="ECO:0000313" key="2">
    <source>
        <dbReference type="WBParaSite" id="RSKR_0000004400.1"/>
    </source>
</evidence>
<evidence type="ECO:0000313" key="1">
    <source>
        <dbReference type="Proteomes" id="UP000095286"/>
    </source>
</evidence>
<name>A0AC35TFL1_9BILA</name>
<sequence>MPVPSAFNDLGTDAGLRDHVGWCWYQTSYTLNLNDCKSRTFLRFGSVNYAAFVFVNGKQVMSHIGGHLPFENEITFKCGSTNQITVAVNNTLSANTIPPAEFTYKTGEAYPPGFFVMTPGFDFFNYAGILRSVYVVKVGRQFVQSIKLDTNVDGSVLYEVKIDKTGLNGVDVVVSILDGVEVLSTADGETNGLKVVNPKLWWPRGYGDANLYTFKVHLKSKKGDLIDAYEEVFGFRKISFDSNSLFINDKKFYCLGFGMHEDSELRGRGFDRVVMTKDLNLLEWTNGNCYRTSHYPYDEERAYEADRRGIAVITETPGVGLKYWNKPELLELHKKMVREMITRDKNHPSVIAWSMANEPWSATDKATPYFDAVIKVAREMDSSRPITAVYGPTKSSDDKSAHLLDFICINRYYGWYINMGKLSIINSTLSFDLMGWKNKFDKAIMLTEYGADSLPSLSSLPSSDFTTEYQDELLVETHKALDFMRARGQLAGEMIWNFADFMTDQALIRALGNRKGIFTRQRQPKPSAFILKKRYEVISKFNSKKKS</sequence>
<proteinExistence type="predicted"/>
<accession>A0AC35TFL1</accession>
<dbReference type="Proteomes" id="UP000095286">
    <property type="component" value="Unplaced"/>
</dbReference>
<dbReference type="WBParaSite" id="RSKR_0000004400.1">
    <property type="protein sequence ID" value="RSKR_0000004400.1"/>
    <property type="gene ID" value="RSKR_0000004400"/>
</dbReference>
<reference evidence="2" key="1">
    <citation type="submission" date="2016-11" db="UniProtKB">
        <authorList>
            <consortium name="WormBaseParasite"/>
        </authorList>
    </citation>
    <scope>IDENTIFICATION</scope>
    <source>
        <strain evidence="2">KR3021</strain>
    </source>
</reference>
<protein>
    <submittedName>
        <fullName evidence="2">Beta-glucuronidase</fullName>
    </submittedName>
</protein>
<organism evidence="1 2">
    <name type="scientific">Rhabditophanes sp. KR3021</name>
    <dbReference type="NCBI Taxonomy" id="114890"/>
    <lineage>
        <taxon>Eukaryota</taxon>
        <taxon>Metazoa</taxon>
        <taxon>Ecdysozoa</taxon>
        <taxon>Nematoda</taxon>
        <taxon>Chromadorea</taxon>
        <taxon>Rhabditida</taxon>
        <taxon>Tylenchina</taxon>
        <taxon>Panagrolaimomorpha</taxon>
        <taxon>Strongyloidoidea</taxon>
        <taxon>Alloionematidae</taxon>
        <taxon>Rhabditophanes</taxon>
    </lineage>
</organism>